<evidence type="ECO:0000313" key="1">
    <source>
        <dbReference type="EMBL" id="KAG0444701.1"/>
    </source>
</evidence>
<evidence type="ECO:0000313" key="2">
    <source>
        <dbReference type="Proteomes" id="UP000805193"/>
    </source>
</evidence>
<reference evidence="1 2" key="1">
    <citation type="journal article" date="2020" name="Cell">
        <title>Large-Scale Comparative Analyses of Tick Genomes Elucidate Their Genetic Diversity and Vector Capacities.</title>
        <authorList>
            <consortium name="Tick Genome and Microbiome Consortium (TIGMIC)"/>
            <person name="Jia N."/>
            <person name="Wang J."/>
            <person name="Shi W."/>
            <person name="Du L."/>
            <person name="Sun Y."/>
            <person name="Zhan W."/>
            <person name="Jiang J.F."/>
            <person name="Wang Q."/>
            <person name="Zhang B."/>
            <person name="Ji P."/>
            <person name="Bell-Sakyi L."/>
            <person name="Cui X.M."/>
            <person name="Yuan T.T."/>
            <person name="Jiang B.G."/>
            <person name="Yang W.F."/>
            <person name="Lam T.T."/>
            <person name="Chang Q.C."/>
            <person name="Ding S.J."/>
            <person name="Wang X.J."/>
            <person name="Zhu J.G."/>
            <person name="Ruan X.D."/>
            <person name="Zhao L."/>
            <person name="Wei J.T."/>
            <person name="Ye R.Z."/>
            <person name="Que T.C."/>
            <person name="Du C.H."/>
            <person name="Zhou Y.H."/>
            <person name="Cheng J.X."/>
            <person name="Dai P.F."/>
            <person name="Guo W.B."/>
            <person name="Han X.H."/>
            <person name="Huang E.J."/>
            <person name="Li L.F."/>
            <person name="Wei W."/>
            <person name="Gao Y.C."/>
            <person name="Liu J.Z."/>
            <person name="Shao H.Z."/>
            <person name="Wang X."/>
            <person name="Wang C.C."/>
            <person name="Yang T.C."/>
            <person name="Huo Q.B."/>
            <person name="Li W."/>
            <person name="Chen H.Y."/>
            <person name="Chen S.E."/>
            <person name="Zhou L.G."/>
            <person name="Ni X.B."/>
            <person name="Tian J.H."/>
            <person name="Sheng Y."/>
            <person name="Liu T."/>
            <person name="Pan Y.S."/>
            <person name="Xia L.Y."/>
            <person name="Li J."/>
            <person name="Zhao F."/>
            <person name="Cao W.C."/>
        </authorList>
    </citation>
    <scope>NUCLEOTIDE SEQUENCE [LARGE SCALE GENOMIC DNA]</scope>
    <source>
        <strain evidence="1">Iper-2018</strain>
    </source>
</reference>
<protein>
    <submittedName>
        <fullName evidence="1">Uncharacterized protein</fullName>
    </submittedName>
</protein>
<sequence>MREPASSKRSLWSCNRFIVSRELLKAVVVPGLTFANAVICVPGEVRTVLERRQRGVGFQALGCHGTVANEAVQGDLGWSSFEAREATSKSSSEVVARVCIGKYCGSGVVAKLTGELAEQPQPPSPAWEREFPASGGTVDPHGLSQADPLGKIRNPSRRKSMASPAHPYLPESNPEETPAKKNQAAIAECVQNRAVTSEYEQNKAVITEYMQNRASFQEYMRQNSTGNPSATCSEVLSGSSSAGASQQHIASMDEDREQETGAARPWYQMRRRGKRQRYYEISDSTPSTPNYTVVLKPIFRQDVFNIGTKNIRDAITRTSVDDKECSVHVNEKSNTIAITTRNQQAVDKLLTIGTIEQKGKALEMKPYVATSSAQTKGVIYLRGHDNDETPESLIKELESRTHQISAARIIGRSGRTVLITFESQTLPRYVRYACESFKVSSYRPRPLVCHKCHTLGHKADVCPQDAVRCGGCGHEHDPAVGCKLQPKCINCGGAHVATSNDCPLRKIPVGRQQQPGSRPQPRRDAEREFLNRQGSRGPGPQFEKSAAPPPPPLTSQFQFPALKPKHENTNAWSVPLRISKPTGPFITRAEFESFEARFTRLENKVDRICGLVYALVNPNGH</sequence>
<comment type="caution">
    <text evidence="1">The sequence shown here is derived from an EMBL/GenBank/DDBJ whole genome shotgun (WGS) entry which is preliminary data.</text>
</comment>
<name>A0AC60QYE0_IXOPE</name>
<proteinExistence type="predicted"/>
<dbReference type="EMBL" id="JABSTQ010001607">
    <property type="protein sequence ID" value="KAG0444701.1"/>
    <property type="molecule type" value="Genomic_DNA"/>
</dbReference>
<keyword evidence="2" id="KW-1185">Reference proteome</keyword>
<dbReference type="Proteomes" id="UP000805193">
    <property type="component" value="Unassembled WGS sequence"/>
</dbReference>
<accession>A0AC60QYE0</accession>
<organism evidence="1 2">
    <name type="scientific">Ixodes persulcatus</name>
    <name type="common">Taiga tick</name>
    <dbReference type="NCBI Taxonomy" id="34615"/>
    <lineage>
        <taxon>Eukaryota</taxon>
        <taxon>Metazoa</taxon>
        <taxon>Ecdysozoa</taxon>
        <taxon>Arthropoda</taxon>
        <taxon>Chelicerata</taxon>
        <taxon>Arachnida</taxon>
        <taxon>Acari</taxon>
        <taxon>Parasitiformes</taxon>
        <taxon>Ixodida</taxon>
        <taxon>Ixodoidea</taxon>
        <taxon>Ixodidae</taxon>
        <taxon>Ixodinae</taxon>
        <taxon>Ixodes</taxon>
    </lineage>
</organism>
<gene>
    <name evidence="1" type="ORF">HPB47_013487</name>
</gene>